<gene>
    <name evidence="2" type="ORF">PAP_03295</name>
</gene>
<dbReference type="AlphaFoldDB" id="A0A075LS00"/>
<dbReference type="Proteomes" id="UP000027981">
    <property type="component" value="Chromosome"/>
</dbReference>
<keyword evidence="3" id="KW-1185">Reference proteome</keyword>
<evidence type="ECO:0000259" key="1">
    <source>
        <dbReference type="PROSITE" id="PS51379"/>
    </source>
</evidence>
<dbReference type="EMBL" id="CP006019">
    <property type="protein sequence ID" value="AIF69079.1"/>
    <property type="molecule type" value="Genomic_DNA"/>
</dbReference>
<sequence length="329" mass="37385">MTSLKIKLVRKFVSFVLPDVRKLVPLETPVIEPSSSSFDGRTVPEIVAVYGRPGIRILEMLIVIPYLIKTAYYARKSIKSICKNPKNPKRVADEEFFRELEAYAKELGVSAIGYTEVPVEYIFKNRALLFKNAIVLLMDMRKERIEKAPSLVGGMEVWRTYAELSRVVYKLSEFMRKRGYAAQPDPPIGGSTNFPLLAQKAGLGYIGKHSLLISERNGPSQRIAAIYTSIENLPHTDDRVDLYSWIPEFCEVCNRCVSACPANAIYLKPKILEDGRKQYIDYTKCAVVFSKTLGCGICIKECTFFKGEFFRIKKAYERISSRKTQQSSK</sequence>
<dbReference type="RefSeq" id="WP_048164674.1">
    <property type="nucleotide sequence ID" value="NZ_CP006019.1"/>
</dbReference>
<dbReference type="STRING" id="1343739.PAP_03295"/>
<evidence type="ECO:0000313" key="2">
    <source>
        <dbReference type="EMBL" id="AIF69079.1"/>
    </source>
</evidence>
<dbReference type="PROSITE" id="PS51379">
    <property type="entry name" value="4FE4S_FER_2"/>
    <property type="match status" value="1"/>
</dbReference>
<evidence type="ECO:0000313" key="3">
    <source>
        <dbReference type="Proteomes" id="UP000027981"/>
    </source>
</evidence>
<dbReference type="InterPro" id="IPR017900">
    <property type="entry name" value="4Fe4S_Fe_S_CS"/>
</dbReference>
<dbReference type="OrthoDB" id="57427at2157"/>
<dbReference type="GeneID" id="24841786"/>
<dbReference type="GO" id="GO:0016491">
    <property type="term" value="F:oxidoreductase activity"/>
    <property type="evidence" value="ECO:0007669"/>
    <property type="project" value="UniProtKB-ARBA"/>
</dbReference>
<reference evidence="3" key="1">
    <citation type="submission" date="2013-06" db="EMBL/GenBank/DDBJ databases">
        <title>Complete Genome Sequence of Hyperthermophilic Palaeococcus pacificus DY20341T, Isolated from a Deep-Sea Hydrothermal Sediments.</title>
        <authorList>
            <person name="Zeng X."/>
            <person name="Shao Z."/>
        </authorList>
    </citation>
    <scope>NUCLEOTIDE SEQUENCE [LARGE SCALE GENOMIC DNA]</scope>
    <source>
        <strain evidence="3">DY20341</strain>
    </source>
</reference>
<dbReference type="PROSITE" id="PS00198">
    <property type="entry name" value="4FE4S_FER_1"/>
    <property type="match status" value="1"/>
</dbReference>
<dbReference type="PANTHER" id="PTHR42827:SF1">
    <property type="entry name" value="IRON-SULFUR CLUSTER-BINDING PROTEIN"/>
    <property type="match status" value="1"/>
</dbReference>
<feature type="domain" description="4Fe-4S ferredoxin-type" evidence="1">
    <location>
        <begin position="241"/>
        <end position="270"/>
    </location>
</feature>
<accession>A0A075LS00</accession>
<dbReference type="HOGENOM" id="CLU_074284_0_0_2"/>
<organism evidence="2 3">
    <name type="scientific">Palaeococcus pacificus DY20341</name>
    <dbReference type="NCBI Taxonomy" id="1343739"/>
    <lineage>
        <taxon>Archaea</taxon>
        <taxon>Methanobacteriati</taxon>
        <taxon>Methanobacteriota</taxon>
        <taxon>Thermococci</taxon>
        <taxon>Thermococcales</taxon>
        <taxon>Thermococcaceae</taxon>
        <taxon>Palaeococcus</taxon>
    </lineage>
</organism>
<protein>
    <recommendedName>
        <fullName evidence="1">4Fe-4S ferredoxin-type domain-containing protein</fullName>
    </recommendedName>
</protein>
<dbReference type="eggNOG" id="arCOG02740">
    <property type="taxonomic scope" value="Archaea"/>
</dbReference>
<dbReference type="PANTHER" id="PTHR42827">
    <property type="entry name" value="IRON-SULFUR CLUSTER-BINDING PROTEIN-RELATED"/>
    <property type="match status" value="1"/>
</dbReference>
<name>A0A075LS00_9EURY</name>
<dbReference type="Pfam" id="PF12838">
    <property type="entry name" value="Fer4_7"/>
    <property type="match status" value="1"/>
</dbReference>
<dbReference type="KEGG" id="ppac:PAP_03295"/>
<proteinExistence type="predicted"/>
<dbReference type="SUPFAM" id="SSF54862">
    <property type="entry name" value="4Fe-4S ferredoxins"/>
    <property type="match status" value="1"/>
</dbReference>
<dbReference type="InterPro" id="IPR017896">
    <property type="entry name" value="4Fe4S_Fe-S-bd"/>
</dbReference>
<dbReference type="Gene3D" id="3.30.70.20">
    <property type="match status" value="1"/>
</dbReference>
<reference evidence="2 3" key="2">
    <citation type="journal article" date="2015" name="Genome Announc.">
        <title>Complete Genome Sequence of Hyperthermophilic Piezophilic Archaeon Palaeococcus pacificus DY20341T, Isolated from Deep-Sea Hydrothermal Sediments.</title>
        <authorList>
            <person name="Zeng X."/>
            <person name="Jebbar M."/>
            <person name="Shao Z."/>
        </authorList>
    </citation>
    <scope>NUCLEOTIDE SEQUENCE [LARGE SCALE GENOMIC DNA]</scope>
    <source>
        <strain evidence="2 3">DY20341</strain>
    </source>
</reference>